<dbReference type="OrthoDB" id="191037at2759"/>
<evidence type="ECO:0000256" key="1">
    <source>
        <dbReference type="ARBA" id="ARBA00022441"/>
    </source>
</evidence>
<protein>
    <submittedName>
        <fullName evidence="4">Kelch-like protein 10</fullName>
    </submittedName>
</protein>
<dbReference type="Proteomes" id="UP000319801">
    <property type="component" value="Unassembled WGS sequence"/>
</dbReference>
<dbReference type="SMART" id="SM00875">
    <property type="entry name" value="BACK"/>
    <property type="match status" value="1"/>
</dbReference>
<dbReference type="AlphaFoldDB" id="A0A556VVG3"/>
<dbReference type="Gene3D" id="1.25.40.420">
    <property type="match status" value="1"/>
</dbReference>
<keyword evidence="1" id="KW-0880">Kelch repeat</keyword>
<dbReference type="SMART" id="SM00225">
    <property type="entry name" value="BTB"/>
    <property type="match status" value="1"/>
</dbReference>
<proteinExistence type="predicted"/>
<dbReference type="Pfam" id="PF00651">
    <property type="entry name" value="BTB"/>
    <property type="match status" value="1"/>
</dbReference>
<dbReference type="Pfam" id="PF07707">
    <property type="entry name" value="BACK"/>
    <property type="match status" value="1"/>
</dbReference>
<evidence type="ECO:0000313" key="5">
    <source>
        <dbReference type="Proteomes" id="UP000319801"/>
    </source>
</evidence>
<dbReference type="PANTHER" id="PTHR24412:SF172">
    <property type="entry name" value="KELCH-LIKE PROTEIN 10"/>
    <property type="match status" value="1"/>
</dbReference>
<accession>A0A556VVG3</accession>
<dbReference type="InterPro" id="IPR000210">
    <property type="entry name" value="BTB/POZ_dom"/>
</dbReference>
<evidence type="ECO:0000313" key="4">
    <source>
        <dbReference type="EMBL" id="TTW40632.1"/>
    </source>
</evidence>
<name>A0A556VVG3_BAGYA</name>
<dbReference type="InterPro" id="IPR011333">
    <property type="entry name" value="SKP1/BTB/POZ_sf"/>
</dbReference>
<keyword evidence="2" id="KW-0677">Repeat</keyword>
<dbReference type="PROSITE" id="PS50097">
    <property type="entry name" value="BTB"/>
    <property type="match status" value="1"/>
</dbReference>
<gene>
    <name evidence="4" type="ORF">Baya_16444</name>
</gene>
<evidence type="ECO:0000259" key="3">
    <source>
        <dbReference type="PROSITE" id="PS50097"/>
    </source>
</evidence>
<evidence type="ECO:0000256" key="2">
    <source>
        <dbReference type="ARBA" id="ARBA00022737"/>
    </source>
</evidence>
<feature type="domain" description="BTB" evidence="3">
    <location>
        <begin position="51"/>
        <end position="117"/>
    </location>
</feature>
<dbReference type="EMBL" id="VCAZ01000302">
    <property type="protein sequence ID" value="TTW40632.1"/>
    <property type="molecule type" value="Genomic_DNA"/>
</dbReference>
<comment type="caution">
    <text evidence="4">The sequence shown here is derived from an EMBL/GenBank/DDBJ whole genome shotgun (WGS) entry which is preliminary data.</text>
</comment>
<sequence length="308" mass="36045">MEHVEDMEYVWEMDAEEDHEVFLLCPSLERKTGEDTLRIVLNEMRSSATLCDAVLSVEDEKLSVHKNVFSAISPYYRALFTRWSSLDQTEYTVNGISSKSMELLIHYMYTQDIQVNITEAKALLVTADYLLIQDLSYDCQDFLKSHINRENCLEIWKFADIHSFHKLRDEAHMYVLHHFEACVQSPCNRFFELTAEELCDILEKDELNITHEKTAFEAVIKWIKHEPSVRTQHITALLLKTKGGVNVADCLNTVAGYEHCHHNQQELFTRWSSLDQMEYTITHIHSFHKLQDEAYMYMLRNFGACVMS</sequence>
<dbReference type="SUPFAM" id="SSF54695">
    <property type="entry name" value="POZ domain"/>
    <property type="match status" value="1"/>
</dbReference>
<reference evidence="4 5" key="1">
    <citation type="journal article" date="2019" name="Genome Biol. Evol.">
        <title>Whole-Genome Sequencing of the Giant Devil Catfish, Bagarius yarrelli.</title>
        <authorList>
            <person name="Jiang W."/>
            <person name="Lv Y."/>
            <person name="Cheng L."/>
            <person name="Yang K."/>
            <person name="Chao B."/>
            <person name="Wang X."/>
            <person name="Li Y."/>
            <person name="Pan X."/>
            <person name="You X."/>
            <person name="Zhang Y."/>
            <person name="Yang J."/>
            <person name="Li J."/>
            <person name="Zhang X."/>
            <person name="Liu S."/>
            <person name="Sun C."/>
            <person name="Yang J."/>
            <person name="Shi Q."/>
        </authorList>
    </citation>
    <scope>NUCLEOTIDE SEQUENCE [LARGE SCALE GENOMIC DNA]</scope>
    <source>
        <strain evidence="4">JWS20170419001</strain>
        <tissue evidence="4">Muscle</tissue>
    </source>
</reference>
<dbReference type="FunFam" id="1.25.40.420:FF:000001">
    <property type="entry name" value="Kelch-like family member 12"/>
    <property type="match status" value="1"/>
</dbReference>
<dbReference type="InterPro" id="IPR011705">
    <property type="entry name" value="BACK"/>
</dbReference>
<keyword evidence="5" id="KW-1185">Reference proteome</keyword>
<dbReference type="PANTHER" id="PTHR24412">
    <property type="entry name" value="KELCH PROTEIN"/>
    <property type="match status" value="1"/>
</dbReference>
<organism evidence="4 5">
    <name type="scientific">Bagarius yarrelli</name>
    <name type="common">Goonch</name>
    <name type="synonym">Bagrus yarrelli</name>
    <dbReference type="NCBI Taxonomy" id="175774"/>
    <lineage>
        <taxon>Eukaryota</taxon>
        <taxon>Metazoa</taxon>
        <taxon>Chordata</taxon>
        <taxon>Craniata</taxon>
        <taxon>Vertebrata</taxon>
        <taxon>Euteleostomi</taxon>
        <taxon>Actinopterygii</taxon>
        <taxon>Neopterygii</taxon>
        <taxon>Teleostei</taxon>
        <taxon>Ostariophysi</taxon>
        <taxon>Siluriformes</taxon>
        <taxon>Sisoridae</taxon>
        <taxon>Sisorinae</taxon>
        <taxon>Bagarius</taxon>
    </lineage>
</organism>
<dbReference type="Gene3D" id="3.30.710.10">
    <property type="entry name" value="Potassium Channel Kv1.1, Chain A"/>
    <property type="match status" value="1"/>
</dbReference>